<dbReference type="SUPFAM" id="SSF53098">
    <property type="entry name" value="Ribonuclease H-like"/>
    <property type="match status" value="1"/>
</dbReference>
<feature type="chain" id="PRO_5021251123" evidence="6">
    <location>
        <begin position="18"/>
        <end position="142"/>
    </location>
</feature>
<reference evidence="7" key="1">
    <citation type="submission" date="2020-05" db="UniProtKB">
        <authorList>
            <consortium name="EnsemblMetazoa"/>
        </authorList>
    </citation>
    <scope>IDENTIFICATION</scope>
    <source>
        <strain evidence="7">FUMOZ</strain>
    </source>
</reference>
<evidence type="ECO:0000256" key="1">
    <source>
        <dbReference type="ARBA" id="ARBA00004123"/>
    </source>
</evidence>
<feature type="signal peptide" evidence="6">
    <location>
        <begin position="1"/>
        <end position="17"/>
    </location>
</feature>
<evidence type="ECO:0000256" key="6">
    <source>
        <dbReference type="SAM" id="SignalP"/>
    </source>
</evidence>
<keyword evidence="5" id="KW-0539">Nucleus</keyword>
<evidence type="ECO:0000313" key="7">
    <source>
        <dbReference type="EnsemblMetazoa" id="AFUN006020-PA"/>
    </source>
</evidence>
<dbReference type="STRING" id="62324.A0A182RIF5"/>
<dbReference type="VEuPathDB" id="VectorBase:AFUN2_012944"/>
<evidence type="ECO:0000256" key="4">
    <source>
        <dbReference type="ARBA" id="ARBA00022833"/>
    </source>
</evidence>
<dbReference type="PANTHER" id="PTHR46481:SF10">
    <property type="entry name" value="ZINC FINGER BED DOMAIN-CONTAINING PROTEIN 39"/>
    <property type="match status" value="1"/>
</dbReference>
<evidence type="ECO:0000256" key="5">
    <source>
        <dbReference type="ARBA" id="ARBA00023242"/>
    </source>
</evidence>
<proteinExistence type="predicted"/>
<dbReference type="PANTHER" id="PTHR46481">
    <property type="entry name" value="ZINC FINGER BED DOMAIN-CONTAINING PROTEIN 4"/>
    <property type="match status" value="1"/>
</dbReference>
<dbReference type="InterPro" id="IPR052035">
    <property type="entry name" value="ZnF_BED_domain_contain"/>
</dbReference>
<evidence type="ECO:0000256" key="2">
    <source>
        <dbReference type="ARBA" id="ARBA00022723"/>
    </source>
</evidence>
<dbReference type="GO" id="GO:0008270">
    <property type="term" value="F:zinc ion binding"/>
    <property type="evidence" value="ECO:0007669"/>
    <property type="project" value="UniProtKB-KW"/>
</dbReference>
<keyword evidence="6" id="KW-0732">Signal</keyword>
<name>A0A182RIF5_ANOFN</name>
<dbReference type="InterPro" id="IPR012337">
    <property type="entry name" value="RNaseH-like_sf"/>
</dbReference>
<dbReference type="EnsemblMetazoa" id="AFUN006020-RA">
    <property type="protein sequence ID" value="AFUN006020-PA"/>
    <property type="gene ID" value="AFUN006020"/>
</dbReference>
<keyword evidence="4" id="KW-0862">Zinc</keyword>
<accession>A0A182RIF5</accession>
<dbReference type="GO" id="GO:0005634">
    <property type="term" value="C:nucleus"/>
    <property type="evidence" value="ECO:0007669"/>
    <property type="project" value="UniProtKB-SubCell"/>
</dbReference>
<dbReference type="AlphaFoldDB" id="A0A182RIF5"/>
<evidence type="ECO:0000256" key="3">
    <source>
        <dbReference type="ARBA" id="ARBA00022771"/>
    </source>
</evidence>
<organism evidence="7">
    <name type="scientific">Anopheles funestus</name>
    <name type="common">African malaria mosquito</name>
    <dbReference type="NCBI Taxonomy" id="62324"/>
    <lineage>
        <taxon>Eukaryota</taxon>
        <taxon>Metazoa</taxon>
        <taxon>Ecdysozoa</taxon>
        <taxon>Arthropoda</taxon>
        <taxon>Hexapoda</taxon>
        <taxon>Insecta</taxon>
        <taxon>Pterygota</taxon>
        <taxon>Neoptera</taxon>
        <taxon>Endopterygota</taxon>
        <taxon>Diptera</taxon>
        <taxon>Nematocera</taxon>
        <taxon>Culicoidea</taxon>
        <taxon>Culicidae</taxon>
        <taxon>Anophelinae</taxon>
        <taxon>Anopheles</taxon>
    </lineage>
</organism>
<keyword evidence="3" id="KW-0863">Zinc-finger</keyword>
<sequence length="142" mass="15919">NMIFGICLRLFVQITLPSRATLSGTMLNTEYEEVMANVMKSLANAKTVCLTTDGWTDINNQSYLAATAHFIQESDCTLKSFLLECGPFEVNHTSRNIANWLESVMDKYKISDKVFNIITDNASNMKLAVSLKKKIFLALLIV</sequence>
<comment type="subcellular location">
    <subcellularLocation>
        <location evidence="1">Nucleus</location>
    </subcellularLocation>
</comment>
<protein>
    <submittedName>
        <fullName evidence="7">DUF659 domain-containing protein</fullName>
    </submittedName>
</protein>
<dbReference type="VEuPathDB" id="VectorBase:AFUN006020"/>
<keyword evidence="2" id="KW-0479">Metal-binding</keyword>